<accession>A0A1Z5KES1</accession>
<feature type="domain" description="Single-stranded DNA binding protein Ssb-like OB fold" evidence="2">
    <location>
        <begin position="85"/>
        <end position="177"/>
    </location>
</feature>
<evidence type="ECO:0000256" key="1">
    <source>
        <dbReference type="SAM" id="MobiDB-lite"/>
    </source>
</evidence>
<evidence type="ECO:0000313" key="4">
    <source>
        <dbReference type="Proteomes" id="UP000198406"/>
    </source>
</evidence>
<dbReference type="PANTHER" id="PTHR31472">
    <property type="entry name" value="OS05G0244600 PROTEIN"/>
    <property type="match status" value="1"/>
</dbReference>
<dbReference type="InterPro" id="IPR012340">
    <property type="entry name" value="NA-bd_OB-fold"/>
</dbReference>
<comment type="caution">
    <text evidence="3">The sequence shown here is derived from an EMBL/GenBank/DDBJ whole genome shotgun (WGS) entry which is preliminary data.</text>
</comment>
<dbReference type="AlphaFoldDB" id="A0A1Z5KES1"/>
<feature type="compositionally biased region" description="Basic and acidic residues" evidence="1">
    <location>
        <begin position="216"/>
        <end position="226"/>
    </location>
</feature>
<feature type="compositionally biased region" description="Low complexity" evidence="1">
    <location>
        <begin position="249"/>
        <end position="272"/>
    </location>
</feature>
<keyword evidence="4" id="KW-1185">Reference proteome</keyword>
<dbReference type="Proteomes" id="UP000198406">
    <property type="component" value="Unassembled WGS sequence"/>
</dbReference>
<proteinExistence type="predicted"/>
<reference evidence="3 4" key="1">
    <citation type="journal article" date="2015" name="Plant Cell">
        <title>Oil accumulation by the oleaginous diatom Fistulifera solaris as revealed by the genome and transcriptome.</title>
        <authorList>
            <person name="Tanaka T."/>
            <person name="Maeda Y."/>
            <person name="Veluchamy A."/>
            <person name="Tanaka M."/>
            <person name="Abida H."/>
            <person name="Marechal E."/>
            <person name="Bowler C."/>
            <person name="Muto M."/>
            <person name="Sunaga Y."/>
            <person name="Tanaka M."/>
            <person name="Yoshino T."/>
            <person name="Taniguchi T."/>
            <person name="Fukuda Y."/>
            <person name="Nemoto M."/>
            <person name="Matsumoto M."/>
            <person name="Wong P.S."/>
            <person name="Aburatani S."/>
            <person name="Fujibuchi W."/>
        </authorList>
    </citation>
    <scope>NUCLEOTIDE SEQUENCE [LARGE SCALE GENOMIC DNA]</scope>
    <source>
        <strain evidence="3 4">JPCC DA0580</strain>
    </source>
</reference>
<evidence type="ECO:0000313" key="3">
    <source>
        <dbReference type="EMBL" id="GAX24717.1"/>
    </source>
</evidence>
<dbReference type="InterPro" id="IPR048970">
    <property type="entry name" value="OB_Ssb-like"/>
</dbReference>
<dbReference type="InParanoid" id="A0A1Z5KES1"/>
<evidence type="ECO:0000259" key="2">
    <source>
        <dbReference type="Pfam" id="PF21473"/>
    </source>
</evidence>
<dbReference type="Gene3D" id="2.40.50.140">
    <property type="entry name" value="Nucleic acid-binding proteins"/>
    <property type="match status" value="1"/>
</dbReference>
<sequence>MSGPVEIQYQGGPMTTVNPNQPVLRRATYVSVADLISPYRIEPAALEEELNRLKDQQQKTNEEPEALHYDGVPTELDTSLSQKRLQPPRGGFNLCLLVGSVEVVVDKNRVDGSRVRLAEVLVGDETGCVSLRARDEQIDILKEVSQRSGAVVLRNSTLELFQGRHIRLAVTKWGKMSVYPDQIASTPAPPQKMNMDRNFSMIDLVRVASTGSELVKSSDQEEHHNEQSYQQSMAGRVHMNQSRRGGGNRRNSPRGGSSSGYSPQGMLQQQHLQQQLYADATALQYPPPGGLHGYGTRYMDGGMMQQYPAHHMMQHHGYDAVHTQMPMYHLSQGRHHVDVSSAMSAGPYRQDMHGNLPQSFMTTPAALYSRDPNEARAHNYDPTSSPRMNPRATTFDPAPKT</sequence>
<dbReference type="Pfam" id="PF21473">
    <property type="entry name" value="OB_Ssb-like"/>
    <property type="match status" value="1"/>
</dbReference>
<dbReference type="EMBL" id="BDSP01000213">
    <property type="protein sequence ID" value="GAX24717.1"/>
    <property type="molecule type" value="Genomic_DNA"/>
</dbReference>
<protein>
    <submittedName>
        <fullName evidence="3">Replication factor A1</fullName>
    </submittedName>
</protein>
<gene>
    <name evidence="3" type="ORF">FisN_4Hh275</name>
</gene>
<feature type="region of interest" description="Disordered" evidence="1">
    <location>
        <begin position="369"/>
        <end position="401"/>
    </location>
</feature>
<dbReference type="OrthoDB" id="2274046at2759"/>
<dbReference type="SUPFAM" id="SSF50249">
    <property type="entry name" value="Nucleic acid-binding proteins"/>
    <property type="match status" value="1"/>
</dbReference>
<feature type="region of interest" description="Disordered" evidence="1">
    <location>
        <begin position="213"/>
        <end position="272"/>
    </location>
</feature>
<dbReference type="PANTHER" id="PTHR31472:SF5">
    <property type="entry name" value="OS05G0244600 PROTEIN"/>
    <property type="match status" value="1"/>
</dbReference>
<name>A0A1Z5KES1_FISSO</name>
<organism evidence="3 4">
    <name type="scientific">Fistulifera solaris</name>
    <name type="common">Oleaginous diatom</name>
    <dbReference type="NCBI Taxonomy" id="1519565"/>
    <lineage>
        <taxon>Eukaryota</taxon>
        <taxon>Sar</taxon>
        <taxon>Stramenopiles</taxon>
        <taxon>Ochrophyta</taxon>
        <taxon>Bacillariophyta</taxon>
        <taxon>Bacillariophyceae</taxon>
        <taxon>Bacillariophycidae</taxon>
        <taxon>Naviculales</taxon>
        <taxon>Naviculaceae</taxon>
        <taxon>Fistulifera</taxon>
    </lineage>
</organism>